<dbReference type="Proteomes" id="UP000020077">
    <property type="component" value="Unassembled WGS sequence"/>
</dbReference>
<keyword evidence="6" id="KW-0142">cGMP-binding</keyword>
<dbReference type="PANTHER" id="PTHR24348:SF22">
    <property type="entry name" value="NON-SPECIFIC SERINE_THREONINE PROTEIN KINASE"/>
    <property type="match status" value="1"/>
</dbReference>
<evidence type="ECO:0000256" key="1">
    <source>
        <dbReference type="ARBA" id="ARBA00022535"/>
    </source>
</evidence>
<evidence type="ECO:0000256" key="2">
    <source>
        <dbReference type="ARBA" id="ARBA00022679"/>
    </source>
</evidence>
<evidence type="ECO:0000259" key="8">
    <source>
        <dbReference type="PROSITE" id="PS50011"/>
    </source>
</evidence>
<organism evidence="10 11">
    <name type="scientific">Candidatus Accumulibacter phosphatis</name>
    <dbReference type="NCBI Taxonomy" id="327160"/>
    <lineage>
        <taxon>Bacteria</taxon>
        <taxon>Pseudomonadati</taxon>
        <taxon>Pseudomonadota</taxon>
        <taxon>Betaproteobacteria</taxon>
        <taxon>Candidatus Accumulibacter</taxon>
    </lineage>
</organism>
<keyword evidence="2 10" id="KW-0808">Transferase</keyword>
<feature type="domain" description="Cyclic nucleotide-binding" evidence="9">
    <location>
        <begin position="299"/>
        <end position="396"/>
    </location>
</feature>
<dbReference type="SMART" id="SM00220">
    <property type="entry name" value="S_TKc"/>
    <property type="match status" value="1"/>
</dbReference>
<dbReference type="GO" id="GO:0005524">
    <property type="term" value="F:ATP binding"/>
    <property type="evidence" value="ECO:0007669"/>
    <property type="project" value="UniProtKB-UniRule"/>
</dbReference>
<dbReference type="InterPro" id="IPR008271">
    <property type="entry name" value="Ser/Thr_kinase_AS"/>
</dbReference>
<dbReference type="Gene3D" id="1.10.510.10">
    <property type="entry name" value="Transferase(Phosphotransferase) domain 1"/>
    <property type="match status" value="1"/>
</dbReference>
<dbReference type="GO" id="GO:0030553">
    <property type="term" value="F:cGMP binding"/>
    <property type="evidence" value="ECO:0007669"/>
    <property type="project" value="UniProtKB-KW"/>
</dbReference>
<dbReference type="Gene3D" id="3.30.200.20">
    <property type="entry name" value="Phosphorylase Kinase, domain 1"/>
    <property type="match status" value="1"/>
</dbReference>
<dbReference type="SUPFAM" id="SSF56112">
    <property type="entry name" value="Protein kinase-like (PK-like)"/>
    <property type="match status" value="1"/>
</dbReference>
<keyword evidence="5 7" id="KW-0067">ATP-binding</keyword>
<dbReference type="InterPro" id="IPR017441">
    <property type="entry name" value="Protein_kinase_ATP_BS"/>
</dbReference>
<evidence type="ECO:0000256" key="5">
    <source>
        <dbReference type="ARBA" id="ARBA00022840"/>
    </source>
</evidence>
<protein>
    <submittedName>
        <fullName evidence="10">Serine/threonine-protein kinase PknB</fullName>
        <ecNumber evidence="10">2.7.11.1</ecNumber>
    </submittedName>
</protein>
<dbReference type="SMART" id="SM00100">
    <property type="entry name" value="cNMP"/>
    <property type="match status" value="1"/>
</dbReference>
<dbReference type="CDD" id="cd00038">
    <property type="entry name" value="CAP_ED"/>
    <property type="match status" value="1"/>
</dbReference>
<dbReference type="PROSITE" id="PS00107">
    <property type="entry name" value="PROTEIN_KINASE_ATP"/>
    <property type="match status" value="1"/>
</dbReference>
<dbReference type="PROSITE" id="PS50042">
    <property type="entry name" value="CNMP_BINDING_3"/>
    <property type="match status" value="1"/>
</dbReference>
<dbReference type="InterPro" id="IPR011009">
    <property type="entry name" value="Kinase-like_dom_sf"/>
</dbReference>
<feature type="domain" description="Protein kinase" evidence="8">
    <location>
        <begin position="7"/>
        <end position="270"/>
    </location>
</feature>
<name>A0A080LUK7_9PROT</name>
<dbReference type="GO" id="GO:0005829">
    <property type="term" value="C:cytosol"/>
    <property type="evidence" value="ECO:0007669"/>
    <property type="project" value="TreeGrafter"/>
</dbReference>
<dbReference type="InterPro" id="IPR018490">
    <property type="entry name" value="cNMP-bd_dom_sf"/>
</dbReference>
<sequence>MEKIGKYTLVREIGHGATSTVYLGNDPFSQREVAVKVAFPDILRDPKRGRLYTHIFLNEAALVGKLSHPHIVQTYDAVVDDHLCYIVMEYVAGGTLETACAAGRLLSFERIVEIIFKCTRALDFAFRAGVIHRDIKPANILVEGSDPNVGEIKISDFGAAIIGSPDRTLILGMGSPAYMSPQQVKDYTLDHQTDIYSLGVVMYQLLTGQLPFQARNSYDLIYQIIHSEPRRPSALRPDIPLSLDNIVARAMSKKLENRYANWAEFARDLAQTCRGRSLDVPAEQMADVEKFDTLRAFAFFADFSDVELWEVLRFSQWIRVSPGEVIIQDGNVGDCFYFLAEGELKVLKNGMILDLLTTGECFGEMAVIGKANSTRGADIVALTDGKLVRITESALQDASAACRMHFYQSFLAVLSARLTSSNVRLVSF</sequence>
<dbReference type="Pfam" id="PF00027">
    <property type="entry name" value="cNMP_binding"/>
    <property type="match status" value="1"/>
</dbReference>
<dbReference type="AlphaFoldDB" id="A0A080LUK7"/>
<evidence type="ECO:0000256" key="3">
    <source>
        <dbReference type="ARBA" id="ARBA00022741"/>
    </source>
</evidence>
<dbReference type="SUPFAM" id="SSF51206">
    <property type="entry name" value="cAMP-binding domain-like"/>
    <property type="match status" value="1"/>
</dbReference>
<dbReference type="GO" id="GO:0004674">
    <property type="term" value="F:protein serine/threonine kinase activity"/>
    <property type="evidence" value="ECO:0007669"/>
    <property type="project" value="UniProtKB-EC"/>
</dbReference>
<evidence type="ECO:0000256" key="6">
    <source>
        <dbReference type="ARBA" id="ARBA00022992"/>
    </source>
</evidence>
<dbReference type="GO" id="GO:0000407">
    <property type="term" value="C:phagophore assembly site"/>
    <property type="evidence" value="ECO:0007669"/>
    <property type="project" value="TreeGrafter"/>
</dbReference>
<dbReference type="InterPro" id="IPR000719">
    <property type="entry name" value="Prot_kinase_dom"/>
</dbReference>
<dbReference type="EC" id="2.7.11.1" evidence="10"/>
<dbReference type="EMBL" id="JDVG02000409">
    <property type="protein sequence ID" value="KFB72292.1"/>
    <property type="molecule type" value="Genomic_DNA"/>
</dbReference>
<dbReference type="Gene3D" id="2.60.120.10">
    <property type="entry name" value="Jelly Rolls"/>
    <property type="match status" value="1"/>
</dbReference>
<dbReference type="GO" id="GO:0016020">
    <property type="term" value="C:membrane"/>
    <property type="evidence" value="ECO:0007669"/>
    <property type="project" value="TreeGrafter"/>
</dbReference>
<dbReference type="InterPro" id="IPR014710">
    <property type="entry name" value="RmlC-like_jellyroll"/>
</dbReference>
<evidence type="ECO:0000256" key="4">
    <source>
        <dbReference type="ARBA" id="ARBA00022777"/>
    </source>
</evidence>
<dbReference type="PROSITE" id="PS50011">
    <property type="entry name" value="PROTEIN_KINASE_DOM"/>
    <property type="match status" value="1"/>
</dbReference>
<comment type="caution">
    <text evidence="10">The sequence shown here is derived from an EMBL/GenBank/DDBJ whole genome shotgun (WGS) entry which is preliminary data.</text>
</comment>
<dbReference type="InterPro" id="IPR000595">
    <property type="entry name" value="cNMP-bd_dom"/>
</dbReference>
<dbReference type="InterPro" id="IPR018488">
    <property type="entry name" value="cNMP-bd_CS"/>
</dbReference>
<dbReference type="PROSITE" id="PS00888">
    <property type="entry name" value="CNMP_BINDING_1"/>
    <property type="match status" value="1"/>
</dbReference>
<accession>A0A080LUK7</accession>
<keyword evidence="3 7" id="KW-0547">Nucleotide-binding</keyword>
<feature type="binding site" evidence="7">
    <location>
        <position position="36"/>
    </location>
    <ligand>
        <name>ATP</name>
        <dbReference type="ChEBI" id="CHEBI:30616"/>
    </ligand>
</feature>
<evidence type="ECO:0000256" key="7">
    <source>
        <dbReference type="PROSITE-ProRule" id="PRU10141"/>
    </source>
</evidence>
<evidence type="ECO:0000313" key="10">
    <source>
        <dbReference type="EMBL" id="KFB72292.1"/>
    </source>
</evidence>
<gene>
    <name evidence="10" type="primary">pknB_2</name>
    <name evidence="10" type="ORF">AW09_002517</name>
</gene>
<dbReference type="CDD" id="cd14014">
    <property type="entry name" value="STKc_PknB_like"/>
    <property type="match status" value="1"/>
</dbReference>
<keyword evidence="1" id="KW-0140">cGMP</keyword>
<evidence type="ECO:0000313" key="11">
    <source>
        <dbReference type="Proteomes" id="UP000020077"/>
    </source>
</evidence>
<dbReference type="GO" id="GO:0005776">
    <property type="term" value="C:autophagosome"/>
    <property type="evidence" value="ECO:0007669"/>
    <property type="project" value="TreeGrafter"/>
</dbReference>
<dbReference type="PRINTS" id="PR00103">
    <property type="entry name" value="CAMPKINASE"/>
</dbReference>
<dbReference type="PROSITE" id="PS00108">
    <property type="entry name" value="PROTEIN_KINASE_ST"/>
    <property type="match status" value="1"/>
</dbReference>
<dbReference type="InterPro" id="IPR045269">
    <property type="entry name" value="Atg1-like"/>
</dbReference>
<reference evidence="10 11" key="1">
    <citation type="submission" date="2014-02" db="EMBL/GenBank/DDBJ databases">
        <title>Expanding our view of genomic diversity in Candidatus Accumulibacter clades.</title>
        <authorList>
            <person name="Skennerton C.T."/>
            <person name="Barr J.J."/>
            <person name="Slater F.R."/>
            <person name="Bond P.L."/>
            <person name="Tyson G.W."/>
        </authorList>
    </citation>
    <scope>NUCLEOTIDE SEQUENCE [LARGE SCALE GENOMIC DNA]</scope>
    <source>
        <strain evidence="11">BA-91</strain>
    </source>
</reference>
<proteinExistence type="predicted"/>
<evidence type="ECO:0000259" key="9">
    <source>
        <dbReference type="PROSITE" id="PS50042"/>
    </source>
</evidence>
<dbReference type="PANTHER" id="PTHR24348">
    <property type="entry name" value="SERINE/THREONINE-PROTEIN KINASE UNC-51-RELATED"/>
    <property type="match status" value="1"/>
</dbReference>
<keyword evidence="4 10" id="KW-0418">Kinase</keyword>
<dbReference type="Pfam" id="PF00069">
    <property type="entry name" value="Pkinase"/>
    <property type="match status" value="1"/>
</dbReference>